<dbReference type="InterPro" id="IPR013108">
    <property type="entry name" value="Amidohydro_3"/>
</dbReference>
<evidence type="ECO:0000313" key="3">
    <source>
        <dbReference type="Proteomes" id="UP000199144"/>
    </source>
</evidence>
<proteinExistence type="predicted"/>
<dbReference type="Proteomes" id="UP000199144">
    <property type="component" value="Unassembled WGS sequence"/>
</dbReference>
<dbReference type="SUPFAM" id="SSF51556">
    <property type="entry name" value="Metallo-dependent hydrolases"/>
    <property type="match status" value="1"/>
</dbReference>
<name>A0A1I4JYP6_9RHOB</name>
<dbReference type="GO" id="GO:0004131">
    <property type="term" value="F:cytosine deaminase activity"/>
    <property type="evidence" value="ECO:0007669"/>
    <property type="project" value="TreeGrafter"/>
</dbReference>
<dbReference type="STRING" id="254406.SAMN04488042_1011239"/>
<organism evidence="2 3">
    <name type="scientific">Shimia aestuarii</name>
    <dbReference type="NCBI Taxonomy" id="254406"/>
    <lineage>
        <taxon>Bacteria</taxon>
        <taxon>Pseudomonadati</taxon>
        <taxon>Pseudomonadota</taxon>
        <taxon>Alphaproteobacteria</taxon>
        <taxon>Rhodobacterales</taxon>
        <taxon>Roseobacteraceae</taxon>
    </lineage>
</organism>
<dbReference type="InterPro" id="IPR052349">
    <property type="entry name" value="Metallo-hydrolase_Enzymes"/>
</dbReference>
<keyword evidence="3" id="KW-1185">Reference proteome</keyword>
<dbReference type="GO" id="GO:0006209">
    <property type="term" value="P:cytosine catabolic process"/>
    <property type="evidence" value="ECO:0007669"/>
    <property type="project" value="TreeGrafter"/>
</dbReference>
<dbReference type="GO" id="GO:0035888">
    <property type="term" value="F:isoguanine deaminase activity"/>
    <property type="evidence" value="ECO:0007669"/>
    <property type="project" value="TreeGrafter"/>
</dbReference>
<dbReference type="PANTHER" id="PTHR32027:SF0">
    <property type="entry name" value="CYTOSINE DEAMINASE"/>
    <property type="match status" value="1"/>
</dbReference>
<accession>A0A1I4JYP6</accession>
<feature type="domain" description="Amidohydrolase 3" evidence="1">
    <location>
        <begin position="108"/>
        <end position="364"/>
    </location>
</feature>
<dbReference type="AlphaFoldDB" id="A0A1I4JYP6"/>
<reference evidence="2 3" key="1">
    <citation type="submission" date="2016-10" db="EMBL/GenBank/DDBJ databases">
        <authorList>
            <person name="de Groot N.N."/>
        </authorList>
    </citation>
    <scope>NUCLEOTIDE SEQUENCE [LARGE SCALE GENOMIC DNA]</scope>
    <source>
        <strain evidence="2 3">DSM 15283</strain>
    </source>
</reference>
<dbReference type="InterPro" id="IPR011059">
    <property type="entry name" value="Metal-dep_hydrolase_composite"/>
</dbReference>
<dbReference type="InterPro" id="IPR032466">
    <property type="entry name" value="Metal_Hydrolase"/>
</dbReference>
<evidence type="ECO:0000259" key="1">
    <source>
        <dbReference type="Pfam" id="PF07969"/>
    </source>
</evidence>
<gene>
    <name evidence="2" type="ORF">SAMN04488042_1011239</name>
</gene>
<dbReference type="Gene3D" id="3.20.20.140">
    <property type="entry name" value="Metal-dependent hydrolases"/>
    <property type="match status" value="1"/>
</dbReference>
<dbReference type="EMBL" id="FOTQ01000001">
    <property type="protein sequence ID" value="SFL71642.1"/>
    <property type="molecule type" value="Genomic_DNA"/>
</dbReference>
<dbReference type="Pfam" id="PF07969">
    <property type="entry name" value="Amidohydro_3"/>
    <property type="match status" value="1"/>
</dbReference>
<dbReference type="RefSeq" id="WP_242654701.1">
    <property type="nucleotide sequence ID" value="NZ_FOTQ01000001.1"/>
</dbReference>
<dbReference type="Gene3D" id="2.30.40.10">
    <property type="entry name" value="Urease, subunit C, domain 1"/>
    <property type="match status" value="1"/>
</dbReference>
<sequence length="406" mass="43733">METQAIAILPDISIPLDLIHRREQFHGTSVNDCVHGDLILSRGRVVGMRPSAAAQTAPRLLFPALTEPHCHLDKCHTISRMPHSGGDLLAAIEAQMRDKAYWSESDIRTRAQRGLDEAIAAGCHTLRSHVDWGHEATPPTAWHVLLELAQESALTLQLSPLAGIDQMADPTFAATVARVVPDGHALGAFVLGHTQIPTGLRNMFALAADHGLPLDFHVDETLDPKINGLEAIADMALETRFDGPILCGHAVSLATCTPDEFRRIADKLARARITIVALPTTNLYLQGRDPHTPGLRGLTPLDALAAAGVPILLGSDNVRDAFCPVGRHDPLYALELAILAGHLDPPLGRWLRTITTDARTALGMNPTPIDGAHLNDLRIADASDLSHLISGAAHRPATDLLKEHLQ</sequence>
<evidence type="ECO:0000313" key="2">
    <source>
        <dbReference type="EMBL" id="SFL71642.1"/>
    </source>
</evidence>
<protein>
    <submittedName>
        <fullName evidence="2">Cytosine deaminase</fullName>
    </submittedName>
</protein>
<dbReference type="PANTHER" id="PTHR32027">
    <property type="entry name" value="CYTOSINE DEAMINASE"/>
    <property type="match status" value="1"/>
</dbReference>